<keyword evidence="7" id="KW-1185">Reference proteome</keyword>
<protein>
    <submittedName>
        <fullName evidence="6">Cell wall-associated hydrolase, NlpC family</fullName>
    </submittedName>
</protein>
<accession>A0A1I5GXG2</accession>
<dbReference type="STRING" id="260086.SAMN05216207_105225"/>
<dbReference type="Pfam" id="PF00877">
    <property type="entry name" value="NLPC_P60"/>
    <property type="match status" value="1"/>
</dbReference>
<dbReference type="InterPro" id="IPR000064">
    <property type="entry name" value="NLP_P60_dom"/>
</dbReference>
<dbReference type="OrthoDB" id="5496837at2"/>
<dbReference type="Gene3D" id="3.90.1720.10">
    <property type="entry name" value="endopeptidase domain like (from Nostoc punctiforme)"/>
    <property type="match status" value="1"/>
</dbReference>
<evidence type="ECO:0000256" key="2">
    <source>
        <dbReference type="ARBA" id="ARBA00022670"/>
    </source>
</evidence>
<comment type="similarity">
    <text evidence="1">Belongs to the peptidase C40 family.</text>
</comment>
<proteinExistence type="inferred from homology"/>
<evidence type="ECO:0000259" key="5">
    <source>
        <dbReference type="PROSITE" id="PS51935"/>
    </source>
</evidence>
<name>A0A1I5GXG2_PSUAM</name>
<dbReference type="GO" id="GO:0008234">
    <property type="term" value="F:cysteine-type peptidase activity"/>
    <property type="evidence" value="ECO:0007669"/>
    <property type="project" value="UniProtKB-KW"/>
</dbReference>
<gene>
    <name evidence="6" type="ORF">SAMN05216207_105225</name>
</gene>
<evidence type="ECO:0000256" key="3">
    <source>
        <dbReference type="ARBA" id="ARBA00022801"/>
    </source>
</evidence>
<keyword evidence="3 6" id="KW-0378">Hydrolase</keyword>
<keyword evidence="2" id="KW-0645">Protease</keyword>
<dbReference type="SUPFAM" id="SSF54001">
    <property type="entry name" value="Cysteine proteinases"/>
    <property type="match status" value="1"/>
</dbReference>
<keyword evidence="4" id="KW-0788">Thiol protease</keyword>
<dbReference type="EMBL" id="FOUY01000052">
    <property type="protein sequence ID" value="SFO40603.1"/>
    <property type="molecule type" value="Genomic_DNA"/>
</dbReference>
<evidence type="ECO:0000256" key="4">
    <source>
        <dbReference type="ARBA" id="ARBA00022807"/>
    </source>
</evidence>
<evidence type="ECO:0000313" key="7">
    <source>
        <dbReference type="Proteomes" id="UP000199614"/>
    </source>
</evidence>
<evidence type="ECO:0000256" key="1">
    <source>
        <dbReference type="ARBA" id="ARBA00007074"/>
    </source>
</evidence>
<dbReference type="PROSITE" id="PS51935">
    <property type="entry name" value="NLPC_P60"/>
    <property type="match status" value="1"/>
</dbReference>
<sequence>MNQGKAGVAVAVGAVIVTFLAATLTIGMAMLSAVSGALPGGGCGGDGGLGGGSQSIGGSDWNAEQTENAATIVGIVMQRGLPKRAAVIAISTTIVESQLVNVGHGDRDSLGLFQQRPSQGWGSPAEVTNPVYATNIFLDRLVALSGWASMPPGAAAQAVQASAFPDRYAPQEAPAAALVEQFWSGPDNPVPAPAAPQAPNVQLASAAYACPDQGGVGVPLAPSDIDPKAVPPGFTPPTDPAQRAAVTFALAQLGKPYVWGGKGPDGFDCSGLMLAAWAQAGVPIPAGTVSQKSAGSPASAATIAPGDLVFIPGSLGSPGNPRHVGMYVGHGMVVNAYDSSTGVILQPLSDWEAEITHIRHIAGPPGQPAPDAALAEAAP</sequence>
<dbReference type="PANTHER" id="PTHR47359:SF3">
    <property type="entry name" value="NLP_P60 DOMAIN-CONTAINING PROTEIN-RELATED"/>
    <property type="match status" value="1"/>
</dbReference>
<dbReference type="PANTHER" id="PTHR47359">
    <property type="entry name" value="PEPTIDOGLYCAN DL-ENDOPEPTIDASE CWLO"/>
    <property type="match status" value="1"/>
</dbReference>
<dbReference type="InterPro" id="IPR051794">
    <property type="entry name" value="PG_Endopeptidase_C40"/>
</dbReference>
<dbReference type="RefSeq" id="WP_093354586.1">
    <property type="nucleotide sequence ID" value="NZ_FOUY01000052.1"/>
</dbReference>
<dbReference type="AlphaFoldDB" id="A0A1I5GXG2"/>
<organism evidence="6 7">
    <name type="scientific">Pseudonocardia ammonioxydans</name>
    <dbReference type="NCBI Taxonomy" id="260086"/>
    <lineage>
        <taxon>Bacteria</taxon>
        <taxon>Bacillati</taxon>
        <taxon>Actinomycetota</taxon>
        <taxon>Actinomycetes</taxon>
        <taxon>Pseudonocardiales</taxon>
        <taxon>Pseudonocardiaceae</taxon>
        <taxon>Pseudonocardia</taxon>
    </lineage>
</organism>
<dbReference type="Proteomes" id="UP000199614">
    <property type="component" value="Unassembled WGS sequence"/>
</dbReference>
<dbReference type="InterPro" id="IPR038765">
    <property type="entry name" value="Papain-like_cys_pep_sf"/>
</dbReference>
<reference evidence="6 7" key="1">
    <citation type="submission" date="2016-10" db="EMBL/GenBank/DDBJ databases">
        <authorList>
            <person name="de Groot N.N."/>
        </authorList>
    </citation>
    <scope>NUCLEOTIDE SEQUENCE [LARGE SCALE GENOMIC DNA]</scope>
    <source>
        <strain evidence="6 7">CGMCC 4.1877</strain>
    </source>
</reference>
<evidence type="ECO:0000313" key="6">
    <source>
        <dbReference type="EMBL" id="SFO40603.1"/>
    </source>
</evidence>
<dbReference type="GO" id="GO:0006508">
    <property type="term" value="P:proteolysis"/>
    <property type="evidence" value="ECO:0007669"/>
    <property type="project" value="UniProtKB-KW"/>
</dbReference>
<feature type="domain" description="NlpC/P60" evidence="5">
    <location>
        <begin position="239"/>
        <end position="362"/>
    </location>
</feature>